<dbReference type="RefSeq" id="WP_286056817.1">
    <property type="nucleotide sequence ID" value="NZ_JASVWF010000010.1"/>
</dbReference>
<gene>
    <name evidence="1" type="ORF">QRT03_29850</name>
</gene>
<proteinExistence type="predicted"/>
<name>A0ABT7MHQ2_9PSEU</name>
<sequence>MFGDYGHRYYGKYWDHGCGCDRYAAPTYTGTSNYTQPVNVVATQVSSVPKGGVDTGDGSFQ</sequence>
<evidence type="ECO:0000313" key="2">
    <source>
        <dbReference type="Proteomes" id="UP001231924"/>
    </source>
</evidence>
<protein>
    <submittedName>
        <fullName evidence="1">Uncharacterized protein</fullName>
    </submittedName>
</protein>
<dbReference type="Proteomes" id="UP001231924">
    <property type="component" value="Unassembled WGS sequence"/>
</dbReference>
<evidence type="ECO:0000313" key="1">
    <source>
        <dbReference type="EMBL" id="MDL5160207.1"/>
    </source>
</evidence>
<reference evidence="1 2" key="1">
    <citation type="submission" date="2023-06" db="EMBL/GenBank/DDBJ databases">
        <title>Actinomycetospora Odt1-22.</title>
        <authorList>
            <person name="Supong K."/>
        </authorList>
    </citation>
    <scope>NUCLEOTIDE SEQUENCE [LARGE SCALE GENOMIC DNA]</scope>
    <source>
        <strain evidence="1 2">Odt1-22</strain>
    </source>
</reference>
<accession>A0ABT7MHQ2</accession>
<comment type="caution">
    <text evidence="1">The sequence shown here is derived from an EMBL/GenBank/DDBJ whole genome shotgun (WGS) entry which is preliminary data.</text>
</comment>
<keyword evidence="2" id="KW-1185">Reference proteome</keyword>
<dbReference type="EMBL" id="JASVWF010000010">
    <property type="protein sequence ID" value="MDL5160207.1"/>
    <property type="molecule type" value="Genomic_DNA"/>
</dbReference>
<organism evidence="1 2">
    <name type="scientific">Actinomycetospora termitidis</name>
    <dbReference type="NCBI Taxonomy" id="3053470"/>
    <lineage>
        <taxon>Bacteria</taxon>
        <taxon>Bacillati</taxon>
        <taxon>Actinomycetota</taxon>
        <taxon>Actinomycetes</taxon>
        <taxon>Pseudonocardiales</taxon>
        <taxon>Pseudonocardiaceae</taxon>
        <taxon>Actinomycetospora</taxon>
    </lineage>
</organism>